<dbReference type="Proteomes" id="UP001054837">
    <property type="component" value="Unassembled WGS sequence"/>
</dbReference>
<accession>A0AAV4NP84</accession>
<reference evidence="1 2" key="1">
    <citation type="submission" date="2021-06" db="EMBL/GenBank/DDBJ databases">
        <title>Caerostris darwini draft genome.</title>
        <authorList>
            <person name="Kono N."/>
            <person name="Arakawa K."/>
        </authorList>
    </citation>
    <scope>NUCLEOTIDE SEQUENCE [LARGE SCALE GENOMIC DNA]</scope>
</reference>
<dbReference type="AlphaFoldDB" id="A0AAV4NP84"/>
<dbReference type="EMBL" id="BPLQ01001803">
    <property type="protein sequence ID" value="GIX85593.1"/>
    <property type="molecule type" value="Genomic_DNA"/>
</dbReference>
<keyword evidence="2" id="KW-1185">Reference proteome</keyword>
<organism evidence="1 2">
    <name type="scientific">Caerostris darwini</name>
    <dbReference type="NCBI Taxonomy" id="1538125"/>
    <lineage>
        <taxon>Eukaryota</taxon>
        <taxon>Metazoa</taxon>
        <taxon>Ecdysozoa</taxon>
        <taxon>Arthropoda</taxon>
        <taxon>Chelicerata</taxon>
        <taxon>Arachnida</taxon>
        <taxon>Araneae</taxon>
        <taxon>Araneomorphae</taxon>
        <taxon>Entelegynae</taxon>
        <taxon>Araneoidea</taxon>
        <taxon>Araneidae</taxon>
        <taxon>Caerostris</taxon>
    </lineage>
</organism>
<protein>
    <submittedName>
        <fullName evidence="1">Uncharacterized protein</fullName>
    </submittedName>
</protein>
<sequence length="124" mass="14808">MADAFLSVPFQITVPKVEWRSITRNSCGSYHRMHQKWGALLQLFHIASYLGQYFPPMTRVTGMQQDFDERAASGKGGRKPISLMESFWRCWWRERTSRYFKHNRWKPLQFAHTTNQFVFSWIEG</sequence>
<comment type="caution">
    <text evidence="1">The sequence shown here is derived from an EMBL/GenBank/DDBJ whole genome shotgun (WGS) entry which is preliminary data.</text>
</comment>
<proteinExistence type="predicted"/>
<gene>
    <name evidence="1" type="ORF">CDAR_176681</name>
</gene>
<evidence type="ECO:0000313" key="1">
    <source>
        <dbReference type="EMBL" id="GIX85593.1"/>
    </source>
</evidence>
<name>A0AAV4NP84_9ARAC</name>
<evidence type="ECO:0000313" key="2">
    <source>
        <dbReference type="Proteomes" id="UP001054837"/>
    </source>
</evidence>